<feature type="transmembrane region" description="Helical" evidence="1">
    <location>
        <begin position="195"/>
        <end position="216"/>
    </location>
</feature>
<feature type="transmembrane region" description="Helical" evidence="1">
    <location>
        <begin position="269"/>
        <end position="292"/>
    </location>
</feature>
<feature type="transmembrane region" description="Helical" evidence="1">
    <location>
        <begin position="313"/>
        <end position="329"/>
    </location>
</feature>
<protein>
    <submittedName>
        <fullName evidence="2">OpgC domain-containing protein</fullName>
    </submittedName>
</protein>
<feature type="transmembrane region" description="Helical" evidence="1">
    <location>
        <begin position="228"/>
        <end position="249"/>
    </location>
</feature>
<dbReference type="PIRSF" id="PIRSF028704">
    <property type="entry name" value="UPC028704"/>
    <property type="match status" value="1"/>
</dbReference>
<keyword evidence="3" id="KW-1185">Reference proteome</keyword>
<dbReference type="PANTHER" id="PTHR38592:SF3">
    <property type="entry name" value="BLL4819 PROTEIN"/>
    <property type="match status" value="1"/>
</dbReference>
<feature type="transmembrane region" description="Helical" evidence="1">
    <location>
        <begin position="166"/>
        <end position="183"/>
    </location>
</feature>
<feature type="transmembrane region" description="Helical" evidence="1">
    <location>
        <begin position="335"/>
        <end position="358"/>
    </location>
</feature>
<evidence type="ECO:0000256" key="1">
    <source>
        <dbReference type="SAM" id="Phobius"/>
    </source>
</evidence>
<dbReference type="RefSeq" id="WP_153479724.1">
    <property type="nucleotide sequence ID" value="NZ_VWNA01000001.1"/>
</dbReference>
<dbReference type="AlphaFoldDB" id="A0A6A7Y3Y2"/>
<dbReference type="InterPro" id="IPR014550">
    <property type="entry name" value="UCP028704_OpgC"/>
</dbReference>
<proteinExistence type="predicted"/>
<keyword evidence="1" id="KW-0812">Transmembrane</keyword>
<dbReference type="Proteomes" id="UP000332515">
    <property type="component" value="Unassembled WGS sequence"/>
</dbReference>
<dbReference type="Pfam" id="PF10129">
    <property type="entry name" value="OpgC_C"/>
    <property type="match status" value="1"/>
</dbReference>
<feature type="transmembrane region" description="Helical" evidence="1">
    <location>
        <begin position="128"/>
        <end position="154"/>
    </location>
</feature>
<organism evidence="2 3">
    <name type="scientific">Segnochrobactrum spirostomi</name>
    <dbReference type="NCBI Taxonomy" id="2608987"/>
    <lineage>
        <taxon>Bacteria</taxon>
        <taxon>Pseudomonadati</taxon>
        <taxon>Pseudomonadota</taxon>
        <taxon>Alphaproteobacteria</taxon>
        <taxon>Hyphomicrobiales</taxon>
        <taxon>Segnochrobactraceae</taxon>
        <taxon>Segnochrobactrum</taxon>
    </lineage>
</organism>
<accession>A0A6A7Y3Y2</accession>
<keyword evidence="1" id="KW-0472">Membrane</keyword>
<name>A0A6A7Y3Y2_9HYPH</name>
<feature type="transmembrane region" description="Helical" evidence="1">
    <location>
        <begin position="85"/>
        <end position="108"/>
    </location>
</feature>
<keyword evidence="1" id="KW-1133">Transmembrane helix</keyword>
<gene>
    <name evidence="2" type="ORF">F0357_07245</name>
</gene>
<evidence type="ECO:0000313" key="3">
    <source>
        <dbReference type="Proteomes" id="UP000332515"/>
    </source>
</evidence>
<reference evidence="2 3" key="1">
    <citation type="submission" date="2019-09" db="EMBL/GenBank/DDBJ databases">
        <title>Segnochrobactrum spirostomi gen. nov., sp. nov., isolated from the ciliate Spirostomum cf. yagiui and description of a novel family, Segnochrobactraceae fam. nov. within the order Rhizobiales of the class Alphaproteobacteria.</title>
        <authorList>
            <person name="Akter S."/>
            <person name="Shazib S.U.A."/>
            <person name="Shin M.K."/>
        </authorList>
    </citation>
    <scope>NUCLEOTIDE SEQUENCE [LARGE SCALE GENOMIC DNA]</scope>
    <source>
        <strain evidence="2 3">Sp-1</strain>
    </source>
</reference>
<dbReference type="PANTHER" id="PTHR38592">
    <property type="entry name" value="BLL4819 PROTEIN"/>
    <property type="match status" value="1"/>
</dbReference>
<sequence length="387" mass="42307">MNANRSRRDHRLDFWRGLALAMIFIDHIPGNIFENVTLRNFGVSDNAEVFVFLSGFSASIAYFSKYMGGNPVFASVRVWQRTGKLYLAHIVTIMGAVALFFGAAIWFADPHWTKVNGLDLLLRDPVHALVGLSTLTFQVGYFNILPLYIVLLAATPLLMWIASRNLWTALALSLILYVAGKTFGWSLPNVPSEGYWFFDPIAWQLLFTIGFVAGTLYKAGQPVPFHRLAYAGAVAVLVAGFAIQRFSLYPADDALPLPTWLFTFDKNGLALPRLLHALALIYVVANLPFDWIDRKIMQSGATNPLARMGRHSLPVFCTGSLLAVVGQVLERESGGGLAVDVTLVGVGLLIHVGLAMWLDLWKEITAPRDAAKGATAGVPGAAASRST</sequence>
<evidence type="ECO:0000313" key="2">
    <source>
        <dbReference type="EMBL" id="MQT12462.1"/>
    </source>
</evidence>
<dbReference type="EMBL" id="VWNA01000001">
    <property type="protein sequence ID" value="MQT12462.1"/>
    <property type="molecule type" value="Genomic_DNA"/>
</dbReference>
<comment type="caution">
    <text evidence="2">The sequence shown here is derived from an EMBL/GenBank/DDBJ whole genome shotgun (WGS) entry which is preliminary data.</text>
</comment>